<reference evidence="1 2" key="2">
    <citation type="journal article" date="2015" name="J. Bacteriol.">
        <title>Genomic, proteomic, and biochemical analysis of the organohalide respiratory pathway in Desulfitobacterium dehalogenans.</title>
        <authorList>
            <person name="Kruse T."/>
            <person name="van de Pas B.A."/>
            <person name="Atteia A."/>
            <person name="Krab K."/>
            <person name="Hagen W.R."/>
            <person name="Goodwin L."/>
            <person name="Chain P."/>
            <person name="Boeren S."/>
            <person name="Maphosa F."/>
            <person name="Schraa G."/>
            <person name="de Vos W.M."/>
            <person name="van der Oost J."/>
            <person name="Smidt H."/>
            <person name="Stams A.J."/>
        </authorList>
    </citation>
    <scope>NUCLEOTIDE SEQUENCE [LARGE SCALE GENOMIC DNA]</scope>
    <source>
        <strain evidence="2">ATCC 51507 / DSM 9161 / JW/IU-DC1</strain>
    </source>
</reference>
<dbReference type="OrthoDB" id="1796159at2"/>
<protein>
    <submittedName>
        <fullName evidence="1">Uncharacterized protein</fullName>
    </submittedName>
</protein>
<dbReference type="STRING" id="756499.Desde_2287"/>
<name>I4A9J7_DESDJ</name>
<organism evidence="1 2">
    <name type="scientific">Desulfitobacterium dehalogenans (strain ATCC 51507 / DSM 9161 / JW/IU-DC1)</name>
    <dbReference type="NCBI Taxonomy" id="756499"/>
    <lineage>
        <taxon>Bacteria</taxon>
        <taxon>Bacillati</taxon>
        <taxon>Bacillota</taxon>
        <taxon>Clostridia</taxon>
        <taxon>Eubacteriales</taxon>
        <taxon>Desulfitobacteriaceae</taxon>
        <taxon>Desulfitobacterium</taxon>
    </lineage>
</organism>
<keyword evidence="2" id="KW-1185">Reference proteome</keyword>
<dbReference type="EMBL" id="CP003348">
    <property type="protein sequence ID" value="AFM00632.1"/>
    <property type="molecule type" value="Genomic_DNA"/>
</dbReference>
<reference evidence="2" key="1">
    <citation type="submission" date="2012-06" db="EMBL/GenBank/DDBJ databases">
        <title>Complete sequence of Desulfitobacterium dehalogenans ATCC 51507.</title>
        <authorList>
            <person name="Lucas S."/>
            <person name="Han J."/>
            <person name="Lapidus A."/>
            <person name="Cheng J.-F."/>
            <person name="Goodwin L."/>
            <person name="Pitluck S."/>
            <person name="Peters L."/>
            <person name="Ovchinnikova G."/>
            <person name="Teshima H."/>
            <person name="Detter J.C."/>
            <person name="Han C."/>
            <person name="Tapia R."/>
            <person name="Land M."/>
            <person name="Hauser L."/>
            <person name="Kyrpides N."/>
            <person name="Ivanova N."/>
            <person name="Pagani I."/>
            <person name="Kruse T."/>
            <person name="de Vos W.M."/>
            <person name="Smidt H."/>
            <person name="Woyke T."/>
        </authorList>
    </citation>
    <scope>NUCLEOTIDE SEQUENCE [LARGE SCALE GENOMIC DNA]</scope>
    <source>
        <strain evidence="2">ATCC 51507 / DSM 9161 / JW/IU-DC1</strain>
    </source>
</reference>
<dbReference type="HOGENOM" id="CLU_123377_0_0_9"/>
<gene>
    <name evidence="1" type="ordered locus">Desde_2287</name>
</gene>
<dbReference type="KEGG" id="ddh:Desde_2287"/>
<dbReference type="RefSeq" id="WP_014794117.1">
    <property type="nucleotide sequence ID" value="NC_018017.1"/>
</dbReference>
<evidence type="ECO:0000313" key="2">
    <source>
        <dbReference type="Proteomes" id="UP000006053"/>
    </source>
</evidence>
<accession>I4A9J7</accession>
<sequence length="194" mass="22790" precursor="true">MKKIIPWVILIILVCLIFYPQPSRFANTTIPKMNSHVLNKEIRLQLPATMQIVENRIENRHQLHYSAYLNDEQFALRGYIQLWQIDDLEHYLQKSKEMSTFDFYTYSLNNTHIGDFKGILNSWGASFGESAKLSGKEYWLHTPNQKVLRIVFLTKDTHFNEEQLKTMGTILSSLNWLGEPDMSKQTYIEIMGEN</sequence>
<dbReference type="AlphaFoldDB" id="I4A9J7"/>
<dbReference type="Proteomes" id="UP000006053">
    <property type="component" value="Chromosome"/>
</dbReference>
<evidence type="ECO:0000313" key="1">
    <source>
        <dbReference type="EMBL" id="AFM00632.1"/>
    </source>
</evidence>
<dbReference type="eggNOG" id="ENOG5032UBE">
    <property type="taxonomic scope" value="Bacteria"/>
</dbReference>
<proteinExistence type="predicted"/>